<dbReference type="GO" id="GO:0000162">
    <property type="term" value="P:L-tryptophan biosynthetic process"/>
    <property type="evidence" value="ECO:0007669"/>
    <property type="project" value="TreeGrafter"/>
</dbReference>
<dbReference type="PROSITE" id="PS51273">
    <property type="entry name" value="GATASE_TYPE_1"/>
    <property type="match status" value="1"/>
</dbReference>
<dbReference type="InterPro" id="IPR017926">
    <property type="entry name" value="GATASE"/>
</dbReference>
<name>A0A0J1FPW5_9FIRM</name>
<dbReference type="PATRIC" id="fig|476652.3.peg.2628"/>
<dbReference type="InterPro" id="IPR006221">
    <property type="entry name" value="TrpG/PapA_dom"/>
</dbReference>
<gene>
    <name evidence="3" type="primary">trpG</name>
    <name evidence="3" type="ORF">DEAC_c25140</name>
</gene>
<dbReference type="SUPFAM" id="SSF52317">
    <property type="entry name" value="Class I glutamine amidotransferase-like"/>
    <property type="match status" value="1"/>
</dbReference>
<dbReference type="FunFam" id="3.40.50.880:FF:000003">
    <property type="entry name" value="Anthranilate synthase component II"/>
    <property type="match status" value="1"/>
</dbReference>
<proteinExistence type="predicted"/>
<dbReference type="EMBL" id="LDZY01000008">
    <property type="protein sequence ID" value="KLU65377.1"/>
    <property type="molecule type" value="Genomic_DNA"/>
</dbReference>
<dbReference type="Pfam" id="PF00117">
    <property type="entry name" value="GATase"/>
    <property type="match status" value="1"/>
</dbReference>
<feature type="domain" description="Glutamine amidotransferase" evidence="2">
    <location>
        <begin position="3"/>
        <end position="186"/>
    </location>
</feature>
<dbReference type="Gene3D" id="3.40.50.880">
    <property type="match status" value="1"/>
</dbReference>
<comment type="caution">
    <text evidence="3">The sequence shown here is derived from an EMBL/GenBank/DDBJ whole genome shotgun (WGS) entry which is preliminary data.</text>
</comment>
<dbReference type="CDD" id="cd01743">
    <property type="entry name" value="GATase1_Anthranilate_Synthase"/>
    <property type="match status" value="1"/>
</dbReference>
<dbReference type="GO" id="GO:0004049">
    <property type="term" value="F:anthranilate synthase activity"/>
    <property type="evidence" value="ECO:0007669"/>
    <property type="project" value="UniProtKB-EC"/>
</dbReference>
<dbReference type="PRINTS" id="PR00099">
    <property type="entry name" value="CPSGATASE"/>
</dbReference>
<keyword evidence="4" id="KW-1185">Reference proteome</keyword>
<dbReference type="PRINTS" id="PR00096">
    <property type="entry name" value="GATASE"/>
</dbReference>
<dbReference type="GO" id="GO:0005829">
    <property type="term" value="C:cytosol"/>
    <property type="evidence" value="ECO:0007669"/>
    <property type="project" value="TreeGrafter"/>
</dbReference>
<dbReference type="PANTHER" id="PTHR43418:SF4">
    <property type="entry name" value="MULTIFUNCTIONAL TRYPTOPHAN BIOSYNTHESIS PROTEIN"/>
    <property type="match status" value="1"/>
</dbReference>
<dbReference type="InterPro" id="IPR050472">
    <property type="entry name" value="Anth_synth/Amidotransfase"/>
</dbReference>
<dbReference type="STRING" id="476652.DEAC_c25140"/>
<organism evidence="3 4">
    <name type="scientific">Desulfosporosinus acididurans</name>
    <dbReference type="NCBI Taxonomy" id="476652"/>
    <lineage>
        <taxon>Bacteria</taxon>
        <taxon>Bacillati</taxon>
        <taxon>Bacillota</taxon>
        <taxon>Clostridia</taxon>
        <taxon>Eubacteriales</taxon>
        <taxon>Desulfitobacteriaceae</taxon>
        <taxon>Desulfosporosinus</taxon>
    </lineage>
</organism>
<evidence type="ECO:0000256" key="1">
    <source>
        <dbReference type="ARBA" id="ARBA00022962"/>
    </source>
</evidence>
<dbReference type="AlphaFoldDB" id="A0A0J1FPW5"/>
<keyword evidence="3" id="KW-0456">Lyase</keyword>
<evidence type="ECO:0000259" key="2">
    <source>
        <dbReference type="Pfam" id="PF00117"/>
    </source>
</evidence>
<evidence type="ECO:0000313" key="4">
    <source>
        <dbReference type="Proteomes" id="UP000036356"/>
    </source>
</evidence>
<dbReference type="Proteomes" id="UP000036356">
    <property type="component" value="Unassembled WGS sequence"/>
</dbReference>
<reference evidence="3 4" key="1">
    <citation type="submission" date="2015-06" db="EMBL/GenBank/DDBJ databases">
        <title>Draft genome of the moderately acidophilic sulfate reducer Candidatus Desulfosporosinus acididurans strain M1.</title>
        <authorList>
            <person name="Poehlein A."/>
            <person name="Petzsch P."/>
            <person name="Johnson B.D."/>
            <person name="Schloemann M."/>
            <person name="Daniel R."/>
            <person name="Muehling M."/>
        </authorList>
    </citation>
    <scope>NUCLEOTIDE SEQUENCE [LARGE SCALE GENOMIC DNA]</scope>
    <source>
        <strain evidence="3 4">M1</strain>
    </source>
</reference>
<keyword evidence="1" id="KW-0315">Glutamine amidotransferase</keyword>
<dbReference type="NCBIfam" id="TIGR00566">
    <property type="entry name" value="trpG_papA"/>
    <property type="match status" value="1"/>
</dbReference>
<evidence type="ECO:0000313" key="3">
    <source>
        <dbReference type="EMBL" id="KLU65377.1"/>
    </source>
</evidence>
<sequence>MILLIDNYDSFSYNLYQLIGSINPDIKVIRNDELSVSEIEALEPEAIILSPGPGKPADAGVCVESSRYFAGKIPVFGVCLGHQSICEAFGATVSYARELMHGKQSTIKIDTDCSLFQGLPETIAGARYHSLAALEETIPKELKVIARTDDGEIMAVKHKDYKVYGVQFHPESILTPQGKTIMENFLRGSKHDNRSNIQSH</sequence>
<accession>A0A0J1FPW5</accession>
<protein>
    <submittedName>
        <fullName evidence="3">Anthranilate synthase component 2</fullName>
        <ecNumber evidence="3">4.1.3.27</ecNumber>
    </submittedName>
</protein>
<dbReference type="PRINTS" id="PR00097">
    <property type="entry name" value="ANTSNTHASEII"/>
</dbReference>
<dbReference type="EC" id="4.1.3.27" evidence="3"/>
<dbReference type="InterPro" id="IPR029062">
    <property type="entry name" value="Class_I_gatase-like"/>
</dbReference>
<dbReference type="PANTHER" id="PTHR43418">
    <property type="entry name" value="MULTIFUNCTIONAL TRYPTOPHAN BIOSYNTHESIS PROTEIN-RELATED"/>
    <property type="match status" value="1"/>
</dbReference>
<dbReference type="RefSeq" id="WP_047810355.1">
    <property type="nucleotide sequence ID" value="NZ_LDZY01000008.1"/>
</dbReference>